<dbReference type="eggNOG" id="COG0283">
    <property type="taxonomic scope" value="Bacteria"/>
</dbReference>
<dbReference type="GO" id="GO:0005829">
    <property type="term" value="C:cytosol"/>
    <property type="evidence" value="ECO:0007669"/>
    <property type="project" value="TreeGrafter"/>
</dbReference>
<comment type="subcellular location">
    <subcellularLocation>
        <location evidence="8">Cytoplasm</location>
    </subcellularLocation>
</comment>
<dbReference type="GO" id="GO:0006220">
    <property type="term" value="P:pyrimidine nucleotide metabolic process"/>
    <property type="evidence" value="ECO:0007669"/>
    <property type="project" value="UniProtKB-UniRule"/>
</dbReference>
<keyword evidence="4 8" id="KW-0418">Kinase</keyword>
<comment type="similarity">
    <text evidence="1 8">Belongs to the cytidylate kinase family. Type 1 subfamily.</text>
</comment>
<feature type="domain" description="Cytidylate kinase" evidence="10">
    <location>
        <begin position="15"/>
        <end position="219"/>
    </location>
</feature>
<comment type="catalytic activity">
    <reaction evidence="7 8">
        <text>CMP + ATP = CDP + ADP</text>
        <dbReference type="Rhea" id="RHEA:11600"/>
        <dbReference type="ChEBI" id="CHEBI:30616"/>
        <dbReference type="ChEBI" id="CHEBI:58069"/>
        <dbReference type="ChEBI" id="CHEBI:60377"/>
        <dbReference type="ChEBI" id="CHEBI:456216"/>
        <dbReference type="EC" id="2.7.4.25"/>
    </reaction>
</comment>
<evidence type="ECO:0000256" key="3">
    <source>
        <dbReference type="ARBA" id="ARBA00022741"/>
    </source>
</evidence>
<proteinExistence type="inferred from homology"/>
<protein>
    <recommendedName>
        <fullName evidence="8">Cytidylate kinase</fullName>
        <shortName evidence="8">CK</shortName>
        <ecNumber evidence="8">2.7.4.25</ecNumber>
    </recommendedName>
    <alternativeName>
        <fullName evidence="8">Cytidine monophosphate kinase</fullName>
        <shortName evidence="8">CMP kinase</shortName>
    </alternativeName>
</protein>
<dbReference type="Pfam" id="PF02224">
    <property type="entry name" value="Cytidylate_kin"/>
    <property type="match status" value="1"/>
</dbReference>
<feature type="binding site" evidence="8">
    <location>
        <begin position="19"/>
        <end position="27"/>
    </location>
    <ligand>
        <name>ATP</name>
        <dbReference type="ChEBI" id="CHEBI:30616"/>
    </ligand>
</feature>
<dbReference type="NCBIfam" id="TIGR00017">
    <property type="entry name" value="cmk"/>
    <property type="match status" value="1"/>
</dbReference>
<dbReference type="RefSeq" id="WP_013629163.1">
    <property type="nucleotide sequence ID" value="NC_015174.1"/>
</dbReference>
<dbReference type="PANTHER" id="PTHR21299:SF2">
    <property type="entry name" value="CYTIDYLATE KINASE"/>
    <property type="match status" value="1"/>
</dbReference>
<dbReference type="STRING" id="756272.Plabr_2842"/>
<evidence type="ECO:0000256" key="1">
    <source>
        <dbReference type="ARBA" id="ARBA00009427"/>
    </source>
</evidence>
<dbReference type="Gene3D" id="3.40.50.300">
    <property type="entry name" value="P-loop containing nucleotide triphosphate hydrolases"/>
    <property type="match status" value="1"/>
</dbReference>
<evidence type="ECO:0000256" key="6">
    <source>
        <dbReference type="ARBA" id="ARBA00047615"/>
    </source>
</evidence>
<keyword evidence="8" id="KW-0963">Cytoplasm</keyword>
<evidence type="ECO:0000256" key="4">
    <source>
        <dbReference type="ARBA" id="ARBA00022777"/>
    </source>
</evidence>
<dbReference type="EC" id="2.7.4.25" evidence="8"/>
<dbReference type="CDD" id="cd02020">
    <property type="entry name" value="CMPK"/>
    <property type="match status" value="1"/>
</dbReference>
<evidence type="ECO:0000259" key="10">
    <source>
        <dbReference type="Pfam" id="PF02224"/>
    </source>
</evidence>
<organism evidence="11 12">
    <name type="scientific">Rubinisphaera brasiliensis (strain ATCC 49424 / DSM 5305 / JCM 21570 / IAM 15109 / NBRC 103401 / IFAM 1448)</name>
    <name type="common">Planctomyces brasiliensis</name>
    <dbReference type="NCBI Taxonomy" id="756272"/>
    <lineage>
        <taxon>Bacteria</taxon>
        <taxon>Pseudomonadati</taxon>
        <taxon>Planctomycetota</taxon>
        <taxon>Planctomycetia</taxon>
        <taxon>Planctomycetales</taxon>
        <taxon>Planctomycetaceae</taxon>
        <taxon>Rubinisphaera</taxon>
    </lineage>
</organism>
<gene>
    <name evidence="8" type="primary">cmk</name>
    <name evidence="11" type="ordered locus">Plabr_2842</name>
</gene>
<dbReference type="Proteomes" id="UP000006860">
    <property type="component" value="Chromosome"/>
</dbReference>
<comment type="catalytic activity">
    <reaction evidence="6 8">
        <text>dCMP + ATP = dCDP + ADP</text>
        <dbReference type="Rhea" id="RHEA:25094"/>
        <dbReference type="ChEBI" id="CHEBI:30616"/>
        <dbReference type="ChEBI" id="CHEBI:57566"/>
        <dbReference type="ChEBI" id="CHEBI:58593"/>
        <dbReference type="ChEBI" id="CHEBI:456216"/>
        <dbReference type="EC" id="2.7.4.25"/>
    </reaction>
</comment>
<dbReference type="InterPro" id="IPR011994">
    <property type="entry name" value="Cytidylate_kinase_dom"/>
</dbReference>
<keyword evidence="5 8" id="KW-0067">ATP-binding</keyword>
<dbReference type="EMBL" id="CP002546">
    <property type="protein sequence ID" value="ADY60441.1"/>
    <property type="molecule type" value="Genomic_DNA"/>
</dbReference>
<dbReference type="GO" id="GO:0036431">
    <property type="term" value="F:dCMP kinase activity"/>
    <property type="evidence" value="ECO:0007669"/>
    <property type="project" value="InterPro"/>
</dbReference>
<dbReference type="GO" id="GO:0015949">
    <property type="term" value="P:nucleobase-containing small molecule interconversion"/>
    <property type="evidence" value="ECO:0007669"/>
    <property type="project" value="TreeGrafter"/>
</dbReference>
<accession>F0STH9</accession>
<dbReference type="GO" id="GO:0036430">
    <property type="term" value="F:CMP kinase activity"/>
    <property type="evidence" value="ECO:0007669"/>
    <property type="project" value="RHEA"/>
</dbReference>
<dbReference type="HOGENOM" id="CLU_079959_0_2_0"/>
<dbReference type="SUPFAM" id="SSF52540">
    <property type="entry name" value="P-loop containing nucleoside triphosphate hydrolases"/>
    <property type="match status" value="1"/>
</dbReference>
<evidence type="ECO:0000313" key="11">
    <source>
        <dbReference type="EMBL" id="ADY60441.1"/>
    </source>
</evidence>
<dbReference type="PANTHER" id="PTHR21299">
    <property type="entry name" value="CYTIDYLATE KINASE/PANTOATE-BETA-ALANINE LIGASE"/>
    <property type="match status" value="1"/>
</dbReference>
<keyword evidence="2 8" id="KW-0808">Transferase</keyword>
<feature type="compositionally biased region" description="Low complexity" evidence="9">
    <location>
        <begin position="192"/>
        <end position="202"/>
    </location>
</feature>
<dbReference type="KEGG" id="pbs:Plabr_2842"/>
<evidence type="ECO:0000256" key="7">
    <source>
        <dbReference type="ARBA" id="ARBA00048478"/>
    </source>
</evidence>
<dbReference type="AlphaFoldDB" id="F0STH9"/>
<keyword evidence="3 8" id="KW-0547">Nucleotide-binding</keyword>
<evidence type="ECO:0000313" key="12">
    <source>
        <dbReference type="Proteomes" id="UP000006860"/>
    </source>
</evidence>
<evidence type="ECO:0000256" key="9">
    <source>
        <dbReference type="SAM" id="MobiDB-lite"/>
    </source>
</evidence>
<feature type="region of interest" description="Disordered" evidence="9">
    <location>
        <begin position="187"/>
        <end position="208"/>
    </location>
</feature>
<dbReference type="InterPro" id="IPR027417">
    <property type="entry name" value="P-loop_NTPase"/>
</dbReference>
<dbReference type="InterPro" id="IPR003136">
    <property type="entry name" value="Cytidylate_kin"/>
</dbReference>
<sequence length="230" mass="24969">MSQQIPGEAAATRVITIDGPAGTGKSTVARLLAERLGFGFLDTGAMYRAVAWKCLAADIGEQDGIEAARIAEQLRFQLDGPHLLINGENPGDQIRTSEVTFLSSRVAAIPAVRDVLVAQQRRIAEEFALVSEGRDQGTVVFPDAACKFFLTASPEVRAQRRYNDLKHKPDAPTLEQVLLDQNERDLRDQSRAAAPLKPAADAEMVDTSDKSLEEVIDALEAVSRERLASS</sequence>
<dbReference type="GO" id="GO:0005524">
    <property type="term" value="F:ATP binding"/>
    <property type="evidence" value="ECO:0007669"/>
    <property type="project" value="UniProtKB-UniRule"/>
</dbReference>
<evidence type="ECO:0000256" key="2">
    <source>
        <dbReference type="ARBA" id="ARBA00022679"/>
    </source>
</evidence>
<name>F0STH9_RUBBR</name>
<keyword evidence="12" id="KW-1185">Reference proteome</keyword>
<reference evidence="12" key="1">
    <citation type="submission" date="2011-02" db="EMBL/GenBank/DDBJ databases">
        <title>The complete genome of Planctomyces brasiliensis DSM 5305.</title>
        <authorList>
            <person name="Lucas S."/>
            <person name="Copeland A."/>
            <person name="Lapidus A."/>
            <person name="Bruce D."/>
            <person name="Goodwin L."/>
            <person name="Pitluck S."/>
            <person name="Kyrpides N."/>
            <person name="Mavromatis K."/>
            <person name="Pagani I."/>
            <person name="Ivanova N."/>
            <person name="Ovchinnikova G."/>
            <person name="Lu M."/>
            <person name="Detter J.C."/>
            <person name="Han C."/>
            <person name="Land M."/>
            <person name="Hauser L."/>
            <person name="Markowitz V."/>
            <person name="Cheng J.-F."/>
            <person name="Hugenholtz P."/>
            <person name="Woyke T."/>
            <person name="Wu D."/>
            <person name="Tindall B."/>
            <person name="Pomrenke H.G."/>
            <person name="Brambilla E."/>
            <person name="Klenk H.-P."/>
            <person name="Eisen J.A."/>
        </authorList>
    </citation>
    <scope>NUCLEOTIDE SEQUENCE [LARGE SCALE GENOMIC DNA]</scope>
    <source>
        <strain evidence="12">ATCC 49424 / DSM 5305 / JCM 21570 / NBRC 103401 / IFAM 1448</strain>
    </source>
</reference>
<dbReference type="HAMAP" id="MF_00238">
    <property type="entry name" value="Cytidyl_kinase_type1"/>
    <property type="match status" value="1"/>
</dbReference>
<evidence type="ECO:0000256" key="8">
    <source>
        <dbReference type="HAMAP-Rule" id="MF_00238"/>
    </source>
</evidence>
<evidence type="ECO:0000256" key="5">
    <source>
        <dbReference type="ARBA" id="ARBA00022840"/>
    </source>
</evidence>